<dbReference type="GO" id="GO:0008033">
    <property type="term" value="P:tRNA processing"/>
    <property type="evidence" value="ECO:0007669"/>
    <property type="project" value="UniProtKB-KW"/>
</dbReference>
<dbReference type="InterPro" id="IPR003827">
    <property type="entry name" value="tRNA_yW-synthesising"/>
</dbReference>
<evidence type="ECO:0000256" key="11">
    <source>
        <dbReference type="ARBA" id="ARBA00069229"/>
    </source>
</evidence>
<feature type="domain" description="tRNA wybutosine-synthesizing protein" evidence="13">
    <location>
        <begin position="20"/>
        <end position="222"/>
    </location>
</feature>
<feature type="region of interest" description="Disordered" evidence="12">
    <location>
        <begin position="226"/>
        <end position="279"/>
    </location>
</feature>
<keyword evidence="4" id="KW-0489">Methyltransferase</keyword>
<evidence type="ECO:0000256" key="5">
    <source>
        <dbReference type="ARBA" id="ARBA00022679"/>
    </source>
</evidence>
<evidence type="ECO:0000256" key="8">
    <source>
        <dbReference type="ARBA" id="ARBA00030554"/>
    </source>
</evidence>
<gene>
    <name evidence="14" type="ORF">EX30DRAFT_393667</name>
</gene>
<dbReference type="AlphaFoldDB" id="A0A4V3SJI5"/>
<dbReference type="InParanoid" id="A0A4V3SJI5"/>
<dbReference type="Gene3D" id="3.30.1960.10">
    <property type="entry name" value="tRNA wybutosine-synthesizing-like"/>
    <property type="match status" value="1"/>
</dbReference>
<evidence type="ECO:0000256" key="10">
    <source>
        <dbReference type="ARBA" id="ARBA00058049"/>
    </source>
</evidence>
<evidence type="ECO:0000256" key="7">
    <source>
        <dbReference type="ARBA" id="ARBA00022694"/>
    </source>
</evidence>
<comment type="pathway">
    <text evidence="1">tRNA modification; wybutosine-tRNA(Phe) biosynthesis.</text>
</comment>
<dbReference type="PANTHER" id="PTHR48418:SF1">
    <property type="entry name" value="TRNA WYBUTOSINE-SYNTHESIZING PROTEIN 3"/>
    <property type="match status" value="1"/>
</dbReference>
<comment type="similarity">
    <text evidence="2">Belongs to the TYW3 family.</text>
</comment>
<dbReference type="PANTHER" id="PTHR48418">
    <property type="entry name" value="TRNA WYBUTOSINE-SYNTHESIZING PROTEIN 3"/>
    <property type="match status" value="1"/>
</dbReference>
<dbReference type="EC" id="2.1.1.282" evidence="3"/>
<organism evidence="14 15">
    <name type="scientific">Ascodesmis nigricans</name>
    <dbReference type="NCBI Taxonomy" id="341454"/>
    <lineage>
        <taxon>Eukaryota</taxon>
        <taxon>Fungi</taxon>
        <taxon>Dikarya</taxon>
        <taxon>Ascomycota</taxon>
        <taxon>Pezizomycotina</taxon>
        <taxon>Pezizomycetes</taxon>
        <taxon>Pezizales</taxon>
        <taxon>Ascodesmidaceae</taxon>
        <taxon>Ascodesmis</taxon>
    </lineage>
</organism>
<keyword evidence="15" id="KW-1185">Reference proteome</keyword>
<dbReference type="FunFam" id="3.30.1960.10:FF:000003">
    <property type="entry name" value="tRNA methyltransferase"/>
    <property type="match status" value="1"/>
</dbReference>
<reference evidence="14 15" key="1">
    <citation type="submission" date="2019-04" db="EMBL/GenBank/DDBJ databases">
        <title>Comparative genomics and transcriptomics to analyze fruiting body development in filamentous ascomycetes.</title>
        <authorList>
            <consortium name="DOE Joint Genome Institute"/>
            <person name="Lutkenhaus R."/>
            <person name="Traeger S."/>
            <person name="Breuer J."/>
            <person name="Kuo A."/>
            <person name="Lipzen A."/>
            <person name="Pangilinan J."/>
            <person name="Dilworth D."/>
            <person name="Sandor L."/>
            <person name="Poggeler S."/>
            <person name="Barry K."/>
            <person name="Grigoriev I.V."/>
            <person name="Nowrousian M."/>
        </authorList>
    </citation>
    <scope>NUCLEOTIDE SEQUENCE [LARGE SCALE GENOMIC DNA]</scope>
    <source>
        <strain evidence="14 15">CBS 389.68</strain>
    </source>
</reference>
<dbReference type="GO" id="GO:0008168">
    <property type="term" value="F:methyltransferase activity"/>
    <property type="evidence" value="ECO:0007669"/>
    <property type="project" value="UniProtKB-KW"/>
</dbReference>
<dbReference type="Pfam" id="PF02676">
    <property type="entry name" value="TYW3"/>
    <property type="match status" value="1"/>
</dbReference>
<accession>A0A4V3SJI5</accession>
<evidence type="ECO:0000256" key="12">
    <source>
        <dbReference type="SAM" id="MobiDB-lite"/>
    </source>
</evidence>
<sequence>MSSPTRTPPTSFTQRKTHLLTTTDLSPKGSIDTPILPLITLLNSFPTICTTSSCSGRISVFLDGELSSTGKGGGGRWVLVSHEPVEVAEAVGKVWGEMIEGGESADCGGEEGAKRRRYLHFKFEPMLLHIQTADLATSQQLLSTALSSSFRESGILNSTSFPMLAIRTQSLTLDCIIGVYDDAANSIRALVDRSYVEMLMRIGNDRMAKNQKKMQRLQQEIAAVMENGDAGKGKKNPEWEDAEVRKRRLREEGLKKQEEIRRQREAAAQKEVDNADVDD</sequence>
<evidence type="ECO:0000313" key="14">
    <source>
        <dbReference type="EMBL" id="TGZ84145.1"/>
    </source>
</evidence>
<dbReference type="OrthoDB" id="263283at2759"/>
<evidence type="ECO:0000259" key="13">
    <source>
        <dbReference type="Pfam" id="PF02676"/>
    </source>
</evidence>
<evidence type="ECO:0000256" key="4">
    <source>
        <dbReference type="ARBA" id="ARBA00022603"/>
    </source>
</evidence>
<keyword evidence="5" id="KW-0808">Transferase</keyword>
<comment type="function">
    <text evidence="10">S-adenosyl-L-methionine-dependent methyltransferase that acts as a component of the wybutosine biosynthesis pathway. Wybutosine is a hyper modified guanosine with a tricyclic base found at the 3'-position adjacent to the anticodon of eukaryotic phenylalanine tRNA. Probably methylates N-4 position of wybutosine-86 to produce wybutosine-72.</text>
</comment>
<evidence type="ECO:0000313" key="15">
    <source>
        <dbReference type="Proteomes" id="UP000298138"/>
    </source>
</evidence>
<keyword evidence="6" id="KW-0949">S-adenosyl-L-methionine</keyword>
<evidence type="ECO:0000256" key="3">
    <source>
        <dbReference type="ARBA" id="ARBA00012750"/>
    </source>
</evidence>
<feature type="compositionally biased region" description="Basic and acidic residues" evidence="12">
    <location>
        <begin position="229"/>
        <end position="273"/>
    </location>
</feature>
<dbReference type="SUPFAM" id="SSF111278">
    <property type="entry name" value="SSo0622-like"/>
    <property type="match status" value="1"/>
</dbReference>
<evidence type="ECO:0000256" key="2">
    <source>
        <dbReference type="ARBA" id="ARBA00008569"/>
    </source>
</evidence>
<protein>
    <recommendedName>
        <fullName evidence="11">tRNA wybutosine-synthesizing protein 3</fullName>
        <ecNumber evidence="3">2.1.1.282</ecNumber>
    </recommendedName>
    <alternativeName>
        <fullName evidence="8">tRNA(Phe) 7-((3-amino-3-carboxypropyl)-4-demethylwyosine(37)-N(4))-methyltransferase</fullName>
    </alternativeName>
</protein>
<evidence type="ECO:0000256" key="9">
    <source>
        <dbReference type="ARBA" id="ARBA00049202"/>
    </source>
</evidence>
<evidence type="ECO:0000256" key="6">
    <source>
        <dbReference type="ARBA" id="ARBA00022691"/>
    </source>
</evidence>
<keyword evidence="7" id="KW-0819">tRNA processing</keyword>
<dbReference type="GO" id="GO:0032259">
    <property type="term" value="P:methylation"/>
    <property type="evidence" value="ECO:0007669"/>
    <property type="project" value="UniProtKB-KW"/>
</dbReference>
<dbReference type="STRING" id="341454.A0A4V3SJI5"/>
<comment type="catalytic activity">
    <reaction evidence="9">
        <text>4-demethyl-7-[(3S)-3-amino-3-carboxypropyl]wyosine(37) in tRNA(Phe) + S-adenosyl-L-methionine = 7-[(3S)-3-amino-3-carboxypropyl]wyosine(37) in tRNA(Phe) + S-adenosyl-L-homocysteine + H(+)</text>
        <dbReference type="Rhea" id="RHEA:36635"/>
        <dbReference type="Rhea" id="RHEA-COMP:10378"/>
        <dbReference type="Rhea" id="RHEA-COMP:10379"/>
        <dbReference type="ChEBI" id="CHEBI:15378"/>
        <dbReference type="ChEBI" id="CHEBI:57856"/>
        <dbReference type="ChEBI" id="CHEBI:59789"/>
        <dbReference type="ChEBI" id="CHEBI:73543"/>
        <dbReference type="ChEBI" id="CHEBI:73550"/>
        <dbReference type="EC" id="2.1.1.282"/>
    </reaction>
</comment>
<proteinExistence type="inferred from homology"/>
<dbReference type="FunCoup" id="A0A4V3SJI5">
    <property type="interactions" value="52"/>
</dbReference>
<name>A0A4V3SJI5_9PEZI</name>
<dbReference type="Proteomes" id="UP000298138">
    <property type="component" value="Unassembled WGS sequence"/>
</dbReference>
<evidence type="ECO:0000256" key="1">
    <source>
        <dbReference type="ARBA" id="ARBA00004797"/>
    </source>
</evidence>
<dbReference type="InterPro" id="IPR036602">
    <property type="entry name" value="tRNA_yW-synthesising-like_sf"/>
</dbReference>
<dbReference type="EMBL" id="ML220113">
    <property type="protein sequence ID" value="TGZ84145.1"/>
    <property type="molecule type" value="Genomic_DNA"/>
</dbReference>